<dbReference type="Proteomes" id="UP000252107">
    <property type="component" value="Unassembled WGS sequence"/>
</dbReference>
<name>A0A367RJN5_9NOSO</name>
<protein>
    <submittedName>
        <fullName evidence="2">Uncharacterized protein</fullName>
    </submittedName>
</protein>
<sequence length="319" mass="36335">MTKPPSRRKTTAAASAPPKPARKQLLQETSDVVTVEVVAVEVPEELTQQEQSDRAALEQKVETAFYEAGCALRELRDRRLYRSTHKTFEEYCKDRFGFERRHPYRLIEAASVVDNLKKMCPNWTQNDVSKTVTVETVGIPILPTSEGQVRPLTALEPQQQQKAWQQAVEAVGGKVPTGRVVKDVVDKIRERTPVPNPYREGEICILLPKDNPDLRGKGGYWGVVSHVGDYSCTVQTWDGDYTVKIEHLKSLELLDDDCKFMQQLCMRLKQLHTVGSRDEAVDWLLQGLGKQAKPYLSSLQARLLVAMEREYKLSWKQQR</sequence>
<feature type="region of interest" description="Disordered" evidence="1">
    <location>
        <begin position="1"/>
        <end position="24"/>
    </location>
</feature>
<dbReference type="EMBL" id="LXQD01000136">
    <property type="protein sequence ID" value="RCJ36695.1"/>
    <property type="molecule type" value="Genomic_DNA"/>
</dbReference>
<dbReference type="AlphaFoldDB" id="A0A367RJN5"/>
<proteinExistence type="predicted"/>
<organism evidence="2 3">
    <name type="scientific">Nostoc minutum NIES-26</name>
    <dbReference type="NCBI Taxonomy" id="1844469"/>
    <lineage>
        <taxon>Bacteria</taxon>
        <taxon>Bacillati</taxon>
        <taxon>Cyanobacteriota</taxon>
        <taxon>Cyanophyceae</taxon>
        <taxon>Nostocales</taxon>
        <taxon>Nostocaceae</taxon>
        <taxon>Nostoc</taxon>
    </lineage>
</organism>
<feature type="compositionally biased region" description="Basic residues" evidence="1">
    <location>
        <begin position="1"/>
        <end position="10"/>
    </location>
</feature>
<gene>
    <name evidence="2" type="ORF">A6770_40515</name>
</gene>
<reference evidence="2" key="1">
    <citation type="submission" date="2016-04" db="EMBL/GenBank/DDBJ databases">
        <authorList>
            <person name="Tabuchi Yagui T.R."/>
        </authorList>
    </citation>
    <scope>NUCLEOTIDE SEQUENCE [LARGE SCALE GENOMIC DNA]</scope>
    <source>
        <strain evidence="2">NIES-26</strain>
    </source>
</reference>
<keyword evidence="3" id="KW-1185">Reference proteome</keyword>
<evidence type="ECO:0000256" key="1">
    <source>
        <dbReference type="SAM" id="MobiDB-lite"/>
    </source>
</evidence>
<comment type="caution">
    <text evidence="2">The sequence shown here is derived from an EMBL/GenBank/DDBJ whole genome shotgun (WGS) entry which is preliminary data.</text>
</comment>
<evidence type="ECO:0000313" key="3">
    <source>
        <dbReference type="Proteomes" id="UP000252107"/>
    </source>
</evidence>
<accession>A0A367RJN5</accession>
<evidence type="ECO:0000313" key="2">
    <source>
        <dbReference type="EMBL" id="RCJ36695.1"/>
    </source>
</evidence>